<gene>
    <name evidence="11" type="ordered locus">TERTU_0845</name>
</gene>
<evidence type="ECO:0000256" key="2">
    <source>
        <dbReference type="ARBA" id="ARBA00022714"/>
    </source>
</evidence>
<name>C5BPM6_TERTT</name>
<keyword evidence="1" id="KW-0813">Transport</keyword>
<dbReference type="CDD" id="cd19945">
    <property type="entry name" value="Fer2_BFD"/>
    <property type="match status" value="1"/>
</dbReference>
<accession>C5BPM6</accession>
<sequence>MYVCLCKGVTDSAIRDAVDAGAESLRQVRDQLGVASQCGKCACVAREVINEHMESARSDTAGAIFYDVA</sequence>
<dbReference type="STRING" id="377629.TERTU_0845"/>
<evidence type="ECO:0000256" key="3">
    <source>
        <dbReference type="ARBA" id="ARBA00022723"/>
    </source>
</evidence>
<keyword evidence="5" id="KW-0408">Iron</keyword>
<evidence type="ECO:0000256" key="6">
    <source>
        <dbReference type="ARBA" id="ARBA00023014"/>
    </source>
</evidence>
<dbReference type="InterPro" id="IPR007419">
    <property type="entry name" value="BFD-like_2Fe2S-bd_dom"/>
</dbReference>
<dbReference type="AlphaFoldDB" id="C5BPM6"/>
<dbReference type="GO" id="GO:0051537">
    <property type="term" value="F:2 iron, 2 sulfur cluster binding"/>
    <property type="evidence" value="ECO:0007669"/>
    <property type="project" value="UniProtKB-KW"/>
</dbReference>
<keyword evidence="12" id="KW-1185">Reference proteome</keyword>
<evidence type="ECO:0000313" key="11">
    <source>
        <dbReference type="EMBL" id="ACR11482.1"/>
    </source>
</evidence>
<evidence type="ECO:0000256" key="7">
    <source>
        <dbReference type="ARBA" id="ARBA00034078"/>
    </source>
</evidence>
<organism evidence="11 12">
    <name type="scientific">Teredinibacter turnerae (strain ATCC 39867 / T7901)</name>
    <dbReference type="NCBI Taxonomy" id="377629"/>
    <lineage>
        <taxon>Bacteria</taxon>
        <taxon>Pseudomonadati</taxon>
        <taxon>Pseudomonadota</taxon>
        <taxon>Gammaproteobacteria</taxon>
        <taxon>Cellvibrionales</taxon>
        <taxon>Cellvibrionaceae</taxon>
        <taxon>Teredinibacter</taxon>
    </lineage>
</organism>
<evidence type="ECO:0000256" key="5">
    <source>
        <dbReference type="ARBA" id="ARBA00023004"/>
    </source>
</evidence>
<dbReference type="Proteomes" id="UP000009080">
    <property type="component" value="Chromosome"/>
</dbReference>
<keyword evidence="3" id="KW-0479">Metal-binding</keyword>
<evidence type="ECO:0000256" key="1">
    <source>
        <dbReference type="ARBA" id="ARBA00022448"/>
    </source>
</evidence>
<dbReference type="InterPro" id="IPR041854">
    <property type="entry name" value="BFD-like_2Fe2S-bd_dom_sf"/>
</dbReference>
<feature type="domain" description="BFD-like [2Fe-2S]-binding" evidence="10">
    <location>
        <begin position="2"/>
        <end position="51"/>
    </location>
</feature>
<dbReference type="eggNOG" id="COG2906">
    <property type="taxonomic scope" value="Bacteria"/>
</dbReference>
<evidence type="ECO:0000256" key="4">
    <source>
        <dbReference type="ARBA" id="ARBA00022982"/>
    </source>
</evidence>
<keyword evidence="4" id="KW-0249">Electron transport</keyword>
<dbReference type="HOGENOM" id="CLU_159205_3_0_6"/>
<keyword evidence="2" id="KW-0001">2Fe-2S</keyword>
<proteinExistence type="inferred from homology"/>
<dbReference type="EMBL" id="CP001614">
    <property type="protein sequence ID" value="ACR11482.1"/>
    <property type="molecule type" value="Genomic_DNA"/>
</dbReference>
<dbReference type="InterPro" id="IPR052371">
    <property type="entry name" value="BFD-associated_ferredoxin"/>
</dbReference>
<evidence type="ECO:0000259" key="10">
    <source>
        <dbReference type="Pfam" id="PF04324"/>
    </source>
</evidence>
<dbReference type="GO" id="GO:0046872">
    <property type="term" value="F:metal ion binding"/>
    <property type="evidence" value="ECO:0007669"/>
    <property type="project" value="UniProtKB-KW"/>
</dbReference>
<dbReference type="OrthoDB" id="9815350at2"/>
<dbReference type="Gene3D" id="1.10.10.1100">
    <property type="entry name" value="BFD-like [2Fe-2S]-binding domain"/>
    <property type="match status" value="1"/>
</dbReference>
<dbReference type="PANTHER" id="PTHR37424:SF1">
    <property type="entry name" value="BACTERIOFERRITIN-ASSOCIATED FERREDOXIN"/>
    <property type="match status" value="1"/>
</dbReference>
<evidence type="ECO:0000256" key="8">
    <source>
        <dbReference type="ARBA" id="ARBA00039386"/>
    </source>
</evidence>
<dbReference type="KEGG" id="ttu:TERTU_0845"/>
<keyword evidence="6" id="KW-0411">Iron-sulfur</keyword>
<comment type="similarity">
    <text evidence="9">Belongs to the Bfd family.</text>
</comment>
<reference evidence="11 12" key="1">
    <citation type="journal article" date="2009" name="PLoS ONE">
        <title>The complete genome of Teredinibacter turnerae T7901: an intracellular endosymbiont of marine wood-boring bivalves (shipworms).</title>
        <authorList>
            <person name="Yang J.C."/>
            <person name="Madupu R."/>
            <person name="Durkin A.S."/>
            <person name="Ekborg N.A."/>
            <person name="Pedamallu C.S."/>
            <person name="Hostetler J.B."/>
            <person name="Radune D."/>
            <person name="Toms B.S."/>
            <person name="Henrissat B."/>
            <person name="Coutinho P.M."/>
            <person name="Schwarz S."/>
            <person name="Field L."/>
            <person name="Trindade-Silva A.E."/>
            <person name="Soares C.A.G."/>
            <person name="Elshahawi S."/>
            <person name="Hanora A."/>
            <person name="Schmidt E.W."/>
            <person name="Haygood M.G."/>
            <person name="Posfai J."/>
            <person name="Benner J."/>
            <person name="Madinger C."/>
            <person name="Nove J."/>
            <person name="Anton B."/>
            <person name="Chaudhary K."/>
            <person name="Foster J."/>
            <person name="Holman A."/>
            <person name="Kumar S."/>
            <person name="Lessard P.A."/>
            <person name="Luyten Y.A."/>
            <person name="Slatko B."/>
            <person name="Wood N."/>
            <person name="Wu B."/>
            <person name="Teplitski M."/>
            <person name="Mougous J.D."/>
            <person name="Ward N."/>
            <person name="Eisen J.A."/>
            <person name="Badger J.H."/>
            <person name="Distel D.L."/>
        </authorList>
    </citation>
    <scope>NUCLEOTIDE SEQUENCE [LARGE SCALE GENOMIC DNA]</scope>
    <source>
        <strain evidence="12">ATCC 39867 / T7901</strain>
    </source>
</reference>
<evidence type="ECO:0000256" key="9">
    <source>
        <dbReference type="ARBA" id="ARBA00046332"/>
    </source>
</evidence>
<dbReference type="RefSeq" id="WP_015817594.1">
    <property type="nucleotide sequence ID" value="NC_012997.1"/>
</dbReference>
<protein>
    <recommendedName>
        <fullName evidence="8">Bacterioferritin-associated ferredoxin</fullName>
    </recommendedName>
</protein>
<dbReference type="Pfam" id="PF04324">
    <property type="entry name" value="Fer2_BFD"/>
    <property type="match status" value="1"/>
</dbReference>
<dbReference type="GeneID" id="58411481"/>
<dbReference type="PANTHER" id="PTHR37424">
    <property type="entry name" value="BACTERIOFERRITIN-ASSOCIATED FERREDOXIN"/>
    <property type="match status" value="1"/>
</dbReference>
<evidence type="ECO:0000313" key="12">
    <source>
        <dbReference type="Proteomes" id="UP000009080"/>
    </source>
</evidence>
<comment type="cofactor">
    <cofactor evidence="7">
        <name>[2Fe-2S] cluster</name>
        <dbReference type="ChEBI" id="CHEBI:190135"/>
    </cofactor>
</comment>